<evidence type="ECO:0000256" key="5">
    <source>
        <dbReference type="ARBA" id="ARBA00023235"/>
    </source>
</evidence>
<dbReference type="Gene3D" id="3.40.50.10490">
    <property type="entry name" value="Glucose-6-phosphate isomerase like protein, domain 1"/>
    <property type="match status" value="2"/>
</dbReference>
<feature type="active site" description="Proton donor" evidence="7">
    <location>
        <position position="285"/>
    </location>
</feature>
<evidence type="ECO:0000313" key="9">
    <source>
        <dbReference type="EMBL" id="MBK3495592.1"/>
    </source>
</evidence>
<accession>A0ABS1H845</accession>
<comment type="caution">
    <text evidence="7">Lacks conserved residue(s) required for the propagation of feature annotation.</text>
</comment>
<comment type="catalytic activity">
    <reaction evidence="6 7 8">
        <text>alpha-D-glucose 6-phosphate = beta-D-fructose 6-phosphate</text>
        <dbReference type="Rhea" id="RHEA:11816"/>
        <dbReference type="ChEBI" id="CHEBI:57634"/>
        <dbReference type="ChEBI" id="CHEBI:58225"/>
        <dbReference type="EC" id="5.3.1.9"/>
    </reaction>
</comment>
<dbReference type="InterPro" id="IPR018189">
    <property type="entry name" value="Phosphoglucose_isomerase_CS"/>
</dbReference>
<dbReference type="SUPFAM" id="SSF53697">
    <property type="entry name" value="SIS domain"/>
    <property type="match status" value="1"/>
</dbReference>
<dbReference type="Pfam" id="PF00342">
    <property type="entry name" value="PGI"/>
    <property type="match status" value="1"/>
</dbReference>
<proteinExistence type="inferred from homology"/>
<keyword evidence="10" id="KW-1185">Reference proteome</keyword>
<dbReference type="PROSITE" id="PS51463">
    <property type="entry name" value="P_GLUCOSE_ISOMERASE_3"/>
    <property type="match status" value="1"/>
</dbReference>
<dbReference type="EC" id="5.3.1.9" evidence="7"/>
<dbReference type="PROSITE" id="PS00174">
    <property type="entry name" value="P_GLUCOSE_ISOMERASE_2"/>
    <property type="match status" value="1"/>
</dbReference>
<protein>
    <recommendedName>
        <fullName evidence="7">Glucose-6-phosphate isomerase</fullName>
        <shortName evidence="7">GPI</shortName>
        <ecNumber evidence="7">5.3.1.9</ecNumber>
    </recommendedName>
    <alternativeName>
        <fullName evidence="7">Phosphoglucose isomerase</fullName>
        <shortName evidence="7">PGI</shortName>
    </alternativeName>
    <alternativeName>
        <fullName evidence="7">Phosphohexose isomerase</fullName>
        <shortName evidence="7">PHI</shortName>
    </alternativeName>
</protein>
<evidence type="ECO:0000256" key="7">
    <source>
        <dbReference type="HAMAP-Rule" id="MF_00473"/>
    </source>
</evidence>
<dbReference type="Proteomes" id="UP000618943">
    <property type="component" value="Unassembled WGS sequence"/>
</dbReference>
<dbReference type="PANTHER" id="PTHR11469">
    <property type="entry name" value="GLUCOSE-6-PHOSPHATE ISOMERASE"/>
    <property type="match status" value="1"/>
</dbReference>
<evidence type="ECO:0000256" key="8">
    <source>
        <dbReference type="RuleBase" id="RU000612"/>
    </source>
</evidence>
<comment type="pathway">
    <text evidence="1 7 8">Carbohydrate degradation; glycolysis; D-glyceraldehyde 3-phosphate and glycerone phosphate from D-glucose: step 2/4.</text>
</comment>
<comment type="function">
    <text evidence="7">Catalyzes the reversible isomerization of glucose-6-phosphate to fructose-6-phosphate.</text>
</comment>
<gene>
    <name evidence="7" type="primary">pgi</name>
    <name evidence="9" type="ORF">JFL43_12175</name>
</gene>
<sequence length="437" mass="49289">MQKIVLRTQHIEEYANDNAIRSYQQQVSEIHQHLHASISSDTENIPTGWLQDPLEANQDLIAEIECISREICRKSDILIVIGVGGSYLGAKAIHDALGSYFTKKDDVEVIFIGNQLSSDYLNQLMDYIQDKEVYVNVISKSGTTLEPAINFRIIREFIEKKYGFYAQQHIIVTTDQENGLLKKASELNNYRHLTIPENIGGRFSVLTPVGLLPAVVCGVNIRDLLAGASSAATELSSPNLDVNPAYQYAVIRNILLNQGHQVEILSVFEPKLKYFQEWWKQLFGESEGKNHTGIFPTSTIYTTDLHSIGQYVQDGRRFLFETILSIAEPEQDITVPFLADDFDALNYLTDKSLHEINTIAKDATMKAHANGAIPVIELNIEKLDAYHLGYLFYFFMKACAMSAYLLNVNPFDQPGVEEYKKNISSLLNSTSKEYKLS</sequence>
<evidence type="ECO:0000256" key="2">
    <source>
        <dbReference type="ARBA" id="ARBA00006604"/>
    </source>
</evidence>
<evidence type="ECO:0000256" key="6">
    <source>
        <dbReference type="ARBA" id="ARBA00029321"/>
    </source>
</evidence>
<dbReference type="PANTHER" id="PTHR11469:SF1">
    <property type="entry name" value="GLUCOSE-6-PHOSPHATE ISOMERASE"/>
    <property type="match status" value="1"/>
</dbReference>
<dbReference type="NCBIfam" id="NF010697">
    <property type="entry name" value="PRK14097.1"/>
    <property type="match status" value="1"/>
</dbReference>
<evidence type="ECO:0000256" key="1">
    <source>
        <dbReference type="ARBA" id="ARBA00004926"/>
    </source>
</evidence>
<dbReference type="InterPro" id="IPR035476">
    <property type="entry name" value="SIS_PGI_1"/>
</dbReference>
<comment type="subcellular location">
    <subcellularLocation>
        <location evidence="7">Cytoplasm</location>
    </subcellularLocation>
</comment>
<dbReference type="InterPro" id="IPR035482">
    <property type="entry name" value="SIS_PGI_2"/>
</dbReference>
<name>A0ABS1H845_9BACL</name>
<keyword evidence="3 7" id="KW-0312">Gluconeogenesis</keyword>
<dbReference type="HAMAP" id="MF_00473">
    <property type="entry name" value="G6P_isomerase"/>
    <property type="match status" value="1"/>
</dbReference>
<dbReference type="GO" id="GO:0004347">
    <property type="term" value="F:glucose-6-phosphate isomerase activity"/>
    <property type="evidence" value="ECO:0007669"/>
    <property type="project" value="UniProtKB-EC"/>
</dbReference>
<comment type="similarity">
    <text evidence="2 7 8">Belongs to the GPI family.</text>
</comment>
<keyword evidence="4 7" id="KW-0324">Glycolysis</keyword>
<dbReference type="InterPro" id="IPR001672">
    <property type="entry name" value="G6P_Isomerase"/>
</dbReference>
<comment type="caution">
    <text evidence="9">The sequence shown here is derived from an EMBL/GenBank/DDBJ whole genome shotgun (WGS) entry which is preliminary data.</text>
</comment>
<dbReference type="CDD" id="cd05016">
    <property type="entry name" value="SIS_PGI_2"/>
    <property type="match status" value="1"/>
</dbReference>
<reference evidence="9 10" key="1">
    <citation type="submission" date="2020-12" db="EMBL/GenBank/DDBJ databases">
        <title>YIM B01967 draft genome.</title>
        <authorList>
            <person name="Yan X."/>
        </authorList>
    </citation>
    <scope>NUCLEOTIDE SEQUENCE [LARGE SCALE GENOMIC DNA]</scope>
    <source>
        <strain evidence="9 10">YIM B01967</strain>
    </source>
</reference>
<keyword evidence="5 7" id="KW-0413">Isomerase</keyword>
<dbReference type="CDD" id="cd05015">
    <property type="entry name" value="SIS_PGI_1"/>
    <property type="match status" value="1"/>
</dbReference>
<dbReference type="PROSITE" id="PS00765">
    <property type="entry name" value="P_GLUCOSE_ISOMERASE_1"/>
    <property type="match status" value="1"/>
</dbReference>
<dbReference type="PRINTS" id="PR00662">
    <property type="entry name" value="G6PISOMERASE"/>
</dbReference>
<evidence type="ECO:0000256" key="3">
    <source>
        <dbReference type="ARBA" id="ARBA00022432"/>
    </source>
</evidence>
<evidence type="ECO:0000256" key="4">
    <source>
        <dbReference type="ARBA" id="ARBA00023152"/>
    </source>
</evidence>
<comment type="pathway">
    <text evidence="7">Carbohydrate biosynthesis; gluconeogenesis.</text>
</comment>
<evidence type="ECO:0000313" key="10">
    <source>
        <dbReference type="Proteomes" id="UP000618943"/>
    </source>
</evidence>
<organism evidence="9 10">
    <name type="scientific">Viridibacillus soli</name>
    <dbReference type="NCBI Taxonomy" id="2798301"/>
    <lineage>
        <taxon>Bacteria</taxon>
        <taxon>Bacillati</taxon>
        <taxon>Bacillota</taxon>
        <taxon>Bacilli</taxon>
        <taxon>Bacillales</taxon>
        <taxon>Caryophanaceae</taxon>
        <taxon>Viridibacillus</taxon>
    </lineage>
</organism>
<feature type="active site" evidence="7">
    <location>
        <position position="420"/>
    </location>
</feature>
<dbReference type="RefSeq" id="WP_200749256.1">
    <property type="nucleotide sequence ID" value="NZ_JAEOAH010000017.1"/>
</dbReference>
<dbReference type="EMBL" id="JAEOAH010000017">
    <property type="protein sequence ID" value="MBK3495592.1"/>
    <property type="molecule type" value="Genomic_DNA"/>
</dbReference>
<dbReference type="InterPro" id="IPR046348">
    <property type="entry name" value="SIS_dom_sf"/>
</dbReference>
<keyword evidence="7" id="KW-0963">Cytoplasm</keyword>